<sequence length="290" mass="32970">MAADKINDMNYNLSVTIDKASGFCFGVVYAIEMAEDILAEEDYLYCLGDIVHNDEEVRRLTDKGLRIIDHEQLQGLRNEKVLIRAHGEAPSTYELALNNNLILIDASCPVVLKLQNRIKNSYDDREQILIFGKHGHAEVIGLQGQTDGNAIVFQDLAELDDVDLPAKFTLYSQTTKSTEKFYHIKDQLLSRGYEVKANDTICRQVSNRYEDLEQFVVNYDRIIFVSGKKSSNGKVLYDVCKKHNDQSYFISSTDELDLSWFNPNDKVGICGATSTPMWLMEQVKAELESF</sequence>
<feature type="binding site" evidence="5">
    <location>
        <position position="86"/>
    </location>
    <ligand>
        <name>(2E)-4-hydroxy-3-methylbut-2-enyl diphosphate</name>
        <dbReference type="ChEBI" id="CHEBI:128753"/>
    </ligand>
</feature>
<organism evidence="6 7">
    <name type="scientific">Pedobacter westerhofensis</name>
    <dbReference type="NCBI Taxonomy" id="425512"/>
    <lineage>
        <taxon>Bacteria</taxon>
        <taxon>Pseudomonadati</taxon>
        <taxon>Bacteroidota</taxon>
        <taxon>Sphingobacteriia</taxon>
        <taxon>Sphingobacteriales</taxon>
        <taxon>Sphingobacteriaceae</taxon>
        <taxon>Pedobacter</taxon>
    </lineage>
</organism>
<dbReference type="Gene3D" id="3.40.50.11270">
    <property type="match status" value="1"/>
</dbReference>
<dbReference type="EC" id="1.17.7.4" evidence="5"/>
<dbReference type="GO" id="GO:0019288">
    <property type="term" value="P:isopentenyl diphosphate biosynthetic process, methylerythritol 4-phosphate pathway"/>
    <property type="evidence" value="ECO:0007669"/>
    <property type="project" value="UniProtKB-UniRule"/>
</dbReference>
<comment type="catalytic activity">
    <reaction evidence="5">
        <text>dimethylallyl diphosphate + 2 oxidized [2Fe-2S]-[ferredoxin] + H2O = (2E)-4-hydroxy-3-methylbut-2-enyl diphosphate + 2 reduced [2Fe-2S]-[ferredoxin] + 2 H(+)</text>
        <dbReference type="Rhea" id="RHEA:24825"/>
        <dbReference type="Rhea" id="RHEA-COMP:10000"/>
        <dbReference type="Rhea" id="RHEA-COMP:10001"/>
        <dbReference type="ChEBI" id="CHEBI:15377"/>
        <dbReference type="ChEBI" id="CHEBI:15378"/>
        <dbReference type="ChEBI" id="CHEBI:33737"/>
        <dbReference type="ChEBI" id="CHEBI:33738"/>
        <dbReference type="ChEBI" id="CHEBI:57623"/>
        <dbReference type="ChEBI" id="CHEBI:128753"/>
        <dbReference type="EC" id="1.17.7.4"/>
    </reaction>
</comment>
<feature type="binding site" evidence="5">
    <location>
        <position position="274"/>
    </location>
    <ligand>
        <name>isopentenyl diphosphate</name>
        <dbReference type="ChEBI" id="CHEBI:128769"/>
    </ligand>
</feature>
<comment type="catalytic activity">
    <reaction evidence="5">
        <text>isopentenyl diphosphate + 2 oxidized [2Fe-2S]-[ferredoxin] + H2O = (2E)-4-hydroxy-3-methylbut-2-enyl diphosphate + 2 reduced [2Fe-2S]-[ferredoxin] + 2 H(+)</text>
        <dbReference type="Rhea" id="RHEA:24488"/>
        <dbReference type="Rhea" id="RHEA-COMP:10000"/>
        <dbReference type="Rhea" id="RHEA-COMP:10001"/>
        <dbReference type="ChEBI" id="CHEBI:15377"/>
        <dbReference type="ChEBI" id="CHEBI:15378"/>
        <dbReference type="ChEBI" id="CHEBI:33737"/>
        <dbReference type="ChEBI" id="CHEBI:33738"/>
        <dbReference type="ChEBI" id="CHEBI:128753"/>
        <dbReference type="ChEBI" id="CHEBI:128769"/>
        <dbReference type="EC" id="1.17.7.4"/>
    </reaction>
</comment>
<dbReference type="CDD" id="cd13944">
    <property type="entry name" value="lytB_ispH"/>
    <property type="match status" value="1"/>
</dbReference>
<evidence type="ECO:0000256" key="4">
    <source>
        <dbReference type="ARBA" id="ARBA00023014"/>
    </source>
</evidence>
<keyword evidence="1 5" id="KW-0004">4Fe-4S</keyword>
<feature type="binding site" evidence="5">
    <location>
        <position position="232"/>
    </location>
    <ligand>
        <name>isopentenyl diphosphate</name>
        <dbReference type="ChEBI" id="CHEBI:128769"/>
    </ligand>
</feature>
<evidence type="ECO:0000256" key="3">
    <source>
        <dbReference type="ARBA" id="ARBA00023004"/>
    </source>
</evidence>
<accession>A0A521F206</accession>
<dbReference type="UniPathway" id="UPA00056">
    <property type="reaction ID" value="UER00097"/>
</dbReference>
<feature type="binding site" evidence="5">
    <location>
        <position position="108"/>
    </location>
    <ligand>
        <name>[4Fe-4S] cluster</name>
        <dbReference type="ChEBI" id="CHEBI:49883"/>
    </ligand>
</feature>
<dbReference type="HAMAP" id="MF_00191">
    <property type="entry name" value="IspH"/>
    <property type="match status" value="1"/>
</dbReference>
<feature type="binding site" evidence="5">
    <location>
        <position position="136"/>
    </location>
    <ligand>
        <name>(2E)-4-hydroxy-3-methylbut-2-enyl diphosphate</name>
        <dbReference type="ChEBI" id="CHEBI:128753"/>
    </ligand>
</feature>
<dbReference type="AlphaFoldDB" id="A0A521F206"/>
<keyword evidence="5" id="KW-0414">Isoprene biosynthesis</keyword>
<keyword evidence="7" id="KW-1185">Reference proteome</keyword>
<evidence type="ECO:0000313" key="7">
    <source>
        <dbReference type="Proteomes" id="UP000320300"/>
    </source>
</evidence>
<keyword evidence="2 5" id="KW-0479">Metal-binding</keyword>
<keyword evidence="4 5" id="KW-0411">Iron-sulfur</keyword>
<reference evidence="6 7" key="1">
    <citation type="submission" date="2017-05" db="EMBL/GenBank/DDBJ databases">
        <authorList>
            <person name="Varghese N."/>
            <person name="Submissions S."/>
        </authorList>
    </citation>
    <scope>NUCLEOTIDE SEQUENCE [LARGE SCALE GENOMIC DNA]</scope>
    <source>
        <strain evidence="6 7">DSM 19036</strain>
    </source>
</reference>
<keyword evidence="3 5" id="KW-0408">Iron</keyword>
<feature type="binding site" evidence="5">
    <location>
        <position position="24"/>
    </location>
    <ligand>
        <name>[4Fe-4S] cluster</name>
        <dbReference type="ChEBI" id="CHEBI:49883"/>
    </ligand>
</feature>
<feature type="binding site" evidence="5">
    <location>
        <position position="52"/>
    </location>
    <ligand>
        <name>isopentenyl diphosphate</name>
        <dbReference type="ChEBI" id="CHEBI:128769"/>
    </ligand>
</feature>
<feature type="binding site" evidence="5">
    <location>
        <position position="230"/>
    </location>
    <ligand>
        <name>isopentenyl diphosphate</name>
        <dbReference type="ChEBI" id="CHEBI:128769"/>
    </ligand>
</feature>
<comment type="pathway">
    <text evidence="5">Isoprenoid biosynthesis; isopentenyl diphosphate biosynthesis via DXP pathway; isopentenyl diphosphate from 1-deoxy-D-xylulose 5-phosphate: step 6/6.</text>
</comment>
<feature type="binding site" evidence="5">
    <location>
        <position position="230"/>
    </location>
    <ligand>
        <name>(2E)-4-hydroxy-3-methylbut-2-enyl diphosphate</name>
        <dbReference type="ChEBI" id="CHEBI:128753"/>
    </ligand>
</feature>
<feature type="binding site" evidence="5">
    <location>
        <position position="174"/>
    </location>
    <ligand>
        <name>(2E)-4-hydroxy-3-methylbut-2-enyl diphosphate</name>
        <dbReference type="ChEBI" id="CHEBI:128753"/>
    </ligand>
</feature>
<dbReference type="UniPathway" id="UPA00059">
    <property type="reaction ID" value="UER00105"/>
</dbReference>
<feature type="binding site" evidence="5">
    <location>
        <position position="231"/>
    </location>
    <ligand>
        <name>isopentenyl diphosphate</name>
        <dbReference type="ChEBI" id="CHEBI:128769"/>
    </ligand>
</feature>
<evidence type="ECO:0000256" key="2">
    <source>
        <dbReference type="ARBA" id="ARBA00022723"/>
    </source>
</evidence>
<feature type="binding site" evidence="5">
    <location>
        <position position="274"/>
    </location>
    <ligand>
        <name>dimethylallyl diphosphate</name>
        <dbReference type="ChEBI" id="CHEBI:57623"/>
    </ligand>
</feature>
<feature type="binding site" evidence="5">
    <location>
        <position position="230"/>
    </location>
    <ligand>
        <name>dimethylallyl diphosphate</name>
        <dbReference type="ChEBI" id="CHEBI:57623"/>
    </ligand>
</feature>
<dbReference type="NCBIfam" id="NF002187">
    <property type="entry name" value="PRK01045.1-1"/>
    <property type="match status" value="1"/>
</dbReference>
<feature type="binding site" evidence="5">
    <location>
        <position position="231"/>
    </location>
    <ligand>
        <name>(2E)-4-hydroxy-3-methylbut-2-enyl diphosphate</name>
        <dbReference type="ChEBI" id="CHEBI:128753"/>
    </ligand>
</feature>
<feature type="active site" description="Proton donor" evidence="5">
    <location>
        <position position="138"/>
    </location>
</feature>
<feature type="binding site" evidence="5">
    <location>
        <position position="136"/>
    </location>
    <ligand>
        <name>dimethylallyl diphosphate</name>
        <dbReference type="ChEBI" id="CHEBI:57623"/>
    </ligand>
</feature>
<dbReference type="PANTHER" id="PTHR30426">
    <property type="entry name" value="4-HYDROXY-3-METHYLBUT-2-ENYL DIPHOSPHATE REDUCTASE"/>
    <property type="match status" value="1"/>
</dbReference>
<dbReference type="PANTHER" id="PTHR30426:SF0">
    <property type="entry name" value="4-HYDROXY-3-METHYLBUT-2-ENYL DIPHOSPHATE REDUCTASE"/>
    <property type="match status" value="1"/>
</dbReference>
<evidence type="ECO:0000313" key="6">
    <source>
        <dbReference type="EMBL" id="SMO90222.1"/>
    </source>
</evidence>
<comment type="similarity">
    <text evidence="5">Belongs to the IspH family.</text>
</comment>
<feature type="binding site" evidence="5">
    <location>
        <position position="52"/>
    </location>
    <ligand>
        <name>dimethylallyl diphosphate</name>
        <dbReference type="ChEBI" id="CHEBI:57623"/>
    </ligand>
</feature>
<comment type="pathway">
    <text evidence="5">Isoprenoid biosynthesis; dimethylallyl diphosphate biosynthesis; dimethylallyl diphosphate from (2E)-4-hydroxy-3-methylbutenyl diphosphate: step 1/1.</text>
</comment>
<protein>
    <recommendedName>
        <fullName evidence="5">4-hydroxy-3-methylbut-2-enyl diphosphate reductase</fullName>
        <shortName evidence="5">HMBPP reductase</shortName>
        <ecNumber evidence="5">1.17.7.4</ecNumber>
    </recommendedName>
</protein>
<feature type="binding site" evidence="5">
    <location>
        <position position="136"/>
    </location>
    <ligand>
        <name>isopentenyl diphosphate</name>
        <dbReference type="ChEBI" id="CHEBI:128769"/>
    </ligand>
</feature>
<feature type="binding site" evidence="5">
    <location>
        <position position="202"/>
    </location>
    <ligand>
        <name>[4Fe-4S] cluster</name>
        <dbReference type="ChEBI" id="CHEBI:49883"/>
    </ligand>
</feature>
<feature type="binding site" evidence="5">
    <location>
        <position position="232"/>
    </location>
    <ligand>
        <name>dimethylallyl diphosphate</name>
        <dbReference type="ChEBI" id="CHEBI:57623"/>
    </ligand>
</feature>
<dbReference type="GO" id="GO:0016114">
    <property type="term" value="P:terpenoid biosynthetic process"/>
    <property type="evidence" value="ECO:0007669"/>
    <property type="project" value="UniProtKB-UniRule"/>
</dbReference>
<dbReference type="GO" id="GO:0051539">
    <property type="term" value="F:4 iron, 4 sulfur cluster binding"/>
    <property type="evidence" value="ECO:0007669"/>
    <property type="project" value="UniProtKB-UniRule"/>
</dbReference>
<dbReference type="EMBL" id="FXTN01000010">
    <property type="protein sequence ID" value="SMO90222.1"/>
    <property type="molecule type" value="Genomic_DNA"/>
</dbReference>
<feature type="binding site" evidence="5">
    <location>
        <position position="52"/>
    </location>
    <ligand>
        <name>(2E)-4-hydroxy-3-methylbut-2-enyl diphosphate</name>
        <dbReference type="ChEBI" id="CHEBI:128753"/>
    </ligand>
</feature>
<dbReference type="Pfam" id="PF02401">
    <property type="entry name" value="LYTB"/>
    <property type="match status" value="1"/>
</dbReference>
<dbReference type="InterPro" id="IPR003451">
    <property type="entry name" value="LytB/IspH"/>
</dbReference>
<comment type="function">
    <text evidence="5">Catalyzes the conversion of 1-hydroxy-2-methyl-2-(E)-butenyl 4-diphosphate (HMBPP) into a mixture of isopentenyl diphosphate (IPP) and dimethylallyl diphosphate (DMAPP). Acts in the terminal step of the DOXP/MEP pathway for isoprenoid precursor biosynthesis.</text>
</comment>
<dbReference type="Proteomes" id="UP000320300">
    <property type="component" value="Unassembled WGS sequence"/>
</dbReference>
<feature type="binding site" evidence="5">
    <location>
        <position position="86"/>
    </location>
    <ligand>
        <name>isopentenyl diphosphate</name>
        <dbReference type="ChEBI" id="CHEBI:128769"/>
    </ligand>
</feature>
<feature type="binding site" evidence="5">
    <location>
        <position position="232"/>
    </location>
    <ligand>
        <name>(2E)-4-hydroxy-3-methylbut-2-enyl diphosphate</name>
        <dbReference type="ChEBI" id="CHEBI:128753"/>
    </ligand>
</feature>
<feature type="binding site" evidence="5">
    <location>
        <position position="231"/>
    </location>
    <ligand>
        <name>dimethylallyl diphosphate</name>
        <dbReference type="ChEBI" id="CHEBI:57623"/>
    </ligand>
</feature>
<keyword evidence="5" id="KW-0560">Oxidoreductase</keyword>
<dbReference type="GO" id="GO:0046872">
    <property type="term" value="F:metal ion binding"/>
    <property type="evidence" value="ECO:0007669"/>
    <property type="project" value="UniProtKB-KW"/>
</dbReference>
<feature type="binding site" evidence="5">
    <location>
        <position position="274"/>
    </location>
    <ligand>
        <name>(2E)-4-hydroxy-3-methylbut-2-enyl diphosphate</name>
        <dbReference type="ChEBI" id="CHEBI:128753"/>
    </ligand>
</feature>
<gene>
    <name evidence="5" type="primary">ispH</name>
    <name evidence="6" type="ORF">SAMN06265348_11026</name>
</gene>
<comment type="cofactor">
    <cofactor evidence="5">
        <name>[4Fe-4S] cluster</name>
        <dbReference type="ChEBI" id="CHEBI:49883"/>
    </cofactor>
    <text evidence="5">Binds 1 [4Fe-4S] cluster per subunit.</text>
</comment>
<name>A0A521F206_9SPHI</name>
<feature type="binding site" evidence="5">
    <location>
        <position position="86"/>
    </location>
    <ligand>
        <name>dimethylallyl diphosphate</name>
        <dbReference type="ChEBI" id="CHEBI:57623"/>
    </ligand>
</feature>
<dbReference type="GO" id="GO:0051745">
    <property type="term" value="F:4-hydroxy-3-methylbut-2-enyl diphosphate reductase activity"/>
    <property type="evidence" value="ECO:0007669"/>
    <property type="project" value="UniProtKB-UniRule"/>
</dbReference>
<proteinExistence type="inferred from homology"/>
<evidence type="ECO:0000256" key="5">
    <source>
        <dbReference type="HAMAP-Rule" id="MF_00191"/>
    </source>
</evidence>
<dbReference type="GO" id="GO:0050992">
    <property type="term" value="P:dimethylallyl diphosphate biosynthetic process"/>
    <property type="evidence" value="ECO:0007669"/>
    <property type="project" value="UniProtKB-UniRule"/>
</dbReference>
<dbReference type="NCBIfam" id="TIGR00216">
    <property type="entry name" value="ispH_lytB"/>
    <property type="match status" value="1"/>
</dbReference>
<evidence type="ECO:0000256" key="1">
    <source>
        <dbReference type="ARBA" id="ARBA00022485"/>
    </source>
</evidence>
<dbReference type="Gene3D" id="3.40.1010.20">
    <property type="entry name" value="4-hydroxy-3-methylbut-2-enyl diphosphate reductase, catalytic domain"/>
    <property type="match status" value="2"/>
</dbReference>